<organism evidence="2 3">
    <name type="scientific">Parasporobacterium paucivorans DSM 15970</name>
    <dbReference type="NCBI Taxonomy" id="1122934"/>
    <lineage>
        <taxon>Bacteria</taxon>
        <taxon>Bacillati</taxon>
        <taxon>Bacillota</taxon>
        <taxon>Clostridia</taxon>
        <taxon>Lachnospirales</taxon>
        <taxon>Lachnospiraceae</taxon>
        <taxon>Parasporobacterium</taxon>
    </lineage>
</organism>
<keyword evidence="3" id="KW-1185">Reference proteome</keyword>
<dbReference type="Gene3D" id="3.30.70.270">
    <property type="match status" value="1"/>
</dbReference>
<reference evidence="2 3" key="1">
    <citation type="submission" date="2016-11" db="EMBL/GenBank/DDBJ databases">
        <authorList>
            <person name="Jaros S."/>
            <person name="Januszkiewicz K."/>
            <person name="Wedrychowicz H."/>
        </authorList>
    </citation>
    <scope>NUCLEOTIDE SEQUENCE [LARGE SCALE GENOMIC DNA]</scope>
    <source>
        <strain evidence="2 3">DSM 15970</strain>
    </source>
</reference>
<dbReference type="PROSITE" id="PS50887">
    <property type="entry name" value="GGDEF"/>
    <property type="match status" value="1"/>
</dbReference>
<gene>
    <name evidence="2" type="ORF">SAMN02745691_00608</name>
</gene>
<dbReference type="AlphaFoldDB" id="A0A1M6CWT9"/>
<name>A0A1M6CWT9_9FIRM</name>
<accession>A0A1M6CWT9</accession>
<dbReference type="RefSeq" id="WP_408633821.1">
    <property type="nucleotide sequence ID" value="NZ_FQYT01000005.1"/>
</dbReference>
<dbReference type="EMBL" id="FQYT01000005">
    <property type="protein sequence ID" value="SHI65311.1"/>
    <property type="molecule type" value="Genomic_DNA"/>
</dbReference>
<dbReference type="InterPro" id="IPR043128">
    <property type="entry name" value="Rev_trsase/Diguanyl_cyclase"/>
</dbReference>
<evidence type="ECO:0000313" key="3">
    <source>
        <dbReference type="Proteomes" id="UP000184342"/>
    </source>
</evidence>
<feature type="domain" description="GGDEF" evidence="1">
    <location>
        <begin position="1"/>
        <end position="46"/>
    </location>
</feature>
<sequence length="46" mass="5303">MFVKKSQAQYFKEFNDSYGHAAGDECLNYFGKLLTSFAQNFRLSSL</sequence>
<dbReference type="InterPro" id="IPR000160">
    <property type="entry name" value="GGDEF_dom"/>
</dbReference>
<evidence type="ECO:0000313" key="2">
    <source>
        <dbReference type="EMBL" id="SHI65311.1"/>
    </source>
</evidence>
<evidence type="ECO:0000259" key="1">
    <source>
        <dbReference type="PROSITE" id="PS50887"/>
    </source>
</evidence>
<dbReference type="InterPro" id="IPR029787">
    <property type="entry name" value="Nucleotide_cyclase"/>
</dbReference>
<dbReference type="Pfam" id="PF00990">
    <property type="entry name" value="GGDEF"/>
    <property type="match status" value="1"/>
</dbReference>
<dbReference type="Proteomes" id="UP000184342">
    <property type="component" value="Unassembled WGS sequence"/>
</dbReference>
<dbReference type="STRING" id="1122934.SAMN02745691_00608"/>
<protein>
    <submittedName>
        <fullName evidence="2">Diguanylate cyclase, GGDEF domain</fullName>
    </submittedName>
</protein>
<proteinExistence type="predicted"/>
<dbReference type="SUPFAM" id="SSF55073">
    <property type="entry name" value="Nucleotide cyclase"/>
    <property type="match status" value="1"/>
</dbReference>